<dbReference type="Pfam" id="PF09339">
    <property type="entry name" value="HTH_IclR"/>
    <property type="match status" value="1"/>
</dbReference>
<dbReference type="AlphaFoldDB" id="A0A074J697"/>
<dbReference type="EMBL" id="AUNB01000095">
    <property type="protein sequence ID" value="KEO51435.1"/>
    <property type="molecule type" value="Genomic_DNA"/>
</dbReference>
<dbReference type="Pfam" id="PF01614">
    <property type="entry name" value="IclR_C"/>
    <property type="match status" value="1"/>
</dbReference>
<protein>
    <recommendedName>
        <fullName evidence="8">IclR family transcriptional regulator</fullName>
    </recommendedName>
</protein>
<dbReference type="InterPro" id="IPR014757">
    <property type="entry name" value="Tscrpt_reg_IclR_C"/>
</dbReference>
<dbReference type="InterPro" id="IPR036388">
    <property type="entry name" value="WH-like_DNA-bd_sf"/>
</dbReference>
<dbReference type="GO" id="GO:0045892">
    <property type="term" value="P:negative regulation of DNA-templated transcription"/>
    <property type="evidence" value="ECO:0007669"/>
    <property type="project" value="TreeGrafter"/>
</dbReference>
<dbReference type="OrthoDB" id="6811967at2"/>
<accession>A0A074J697</accession>
<dbReference type="RefSeq" id="WP_038133642.1">
    <property type="nucleotide sequence ID" value="NZ_AUNB01000095.1"/>
</dbReference>
<dbReference type="SUPFAM" id="SSF46785">
    <property type="entry name" value="Winged helix' DNA-binding domain"/>
    <property type="match status" value="1"/>
</dbReference>
<dbReference type="InterPro" id="IPR050707">
    <property type="entry name" value="HTH_MetabolicPath_Reg"/>
</dbReference>
<dbReference type="Gene3D" id="1.10.10.10">
    <property type="entry name" value="Winged helix-like DNA-binding domain superfamily/Winged helix DNA-binding domain"/>
    <property type="match status" value="1"/>
</dbReference>
<dbReference type="GO" id="GO:0003700">
    <property type="term" value="F:DNA-binding transcription factor activity"/>
    <property type="evidence" value="ECO:0007669"/>
    <property type="project" value="TreeGrafter"/>
</dbReference>
<dbReference type="STRING" id="1353528.DT23_09110"/>
<dbReference type="Gene3D" id="3.30.450.40">
    <property type="match status" value="1"/>
</dbReference>
<evidence type="ECO:0000256" key="3">
    <source>
        <dbReference type="ARBA" id="ARBA00023163"/>
    </source>
</evidence>
<evidence type="ECO:0000313" key="6">
    <source>
        <dbReference type="EMBL" id="KEO51435.1"/>
    </source>
</evidence>
<keyword evidence="2" id="KW-0238">DNA-binding</keyword>
<sequence length="261" mass="28334">MGTITKALDLLTFFSVQRPEIGLSEFVRLAARDKATVHRYLTELAECGFLEQNSKSRGYRLGPAILRLYGVREATSPLRSVLRDLVSEMADEIGELVHVSVLQGSQLSPVLHADPRQHGTQVAFDESVMLPLHATASGLAILSFGPQSLCERVLNGPLERFTAATLTEPDALRARIALFRARGIAWLEQGFDDEVASQAGPIFGPDGEMVGVVAIAVPTARASDEKCARMTEVLHKWIARMSQAVGGTLPASYQHKVTADD</sequence>
<dbReference type="PROSITE" id="PS51077">
    <property type="entry name" value="HTH_ICLR"/>
    <property type="match status" value="1"/>
</dbReference>
<evidence type="ECO:0000256" key="2">
    <source>
        <dbReference type="ARBA" id="ARBA00023125"/>
    </source>
</evidence>
<keyword evidence="3" id="KW-0804">Transcription</keyword>
<dbReference type="PANTHER" id="PTHR30136:SF24">
    <property type="entry name" value="HTH-TYPE TRANSCRIPTIONAL REPRESSOR ALLR"/>
    <property type="match status" value="1"/>
</dbReference>
<dbReference type="PANTHER" id="PTHR30136">
    <property type="entry name" value="HELIX-TURN-HELIX TRANSCRIPTIONAL REGULATOR, ICLR FAMILY"/>
    <property type="match status" value="1"/>
</dbReference>
<evidence type="ECO:0008006" key="8">
    <source>
        <dbReference type="Google" id="ProtNLM"/>
    </source>
</evidence>
<reference evidence="6 7" key="1">
    <citation type="journal article" date="2015" name="Antonie Van Leeuwenhoek">
        <title>Thioclava indica sp. nov., isolated from surface seawater of the Indian Ocean.</title>
        <authorList>
            <person name="Liu Y."/>
            <person name="Lai Q."/>
            <person name="Du J."/>
            <person name="Xu H."/>
            <person name="Jiang L."/>
            <person name="Shao Z."/>
        </authorList>
    </citation>
    <scope>NUCLEOTIDE SEQUENCE [LARGE SCALE GENOMIC DNA]</scope>
    <source>
        <strain evidence="6 7">DT23-4</strain>
    </source>
</reference>
<organism evidence="6 7">
    <name type="scientific">Thioclava indica</name>
    <dbReference type="NCBI Taxonomy" id="1353528"/>
    <lineage>
        <taxon>Bacteria</taxon>
        <taxon>Pseudomonadati</taxon>
        <taxon>Pseudomonadota</taxon>
        <taxon>Alphaproteobacteria</taxon>
        <taxon>Rhodobacterales</taxon>
        <taxon>Paracoccaceae</taxon>
        <taxon>Thioclava</taxon>
    </lineage>
</organism>
<dbReference type="SMART" id="SM00346">
    <property type="entry name" value="HTH_ICLR"/>
    <property type="match status" value="1"/>
</dbReference>
<dbReference type="InterPro" id="IPR005471">
    <property type="entry name" value="Tscrpt_reg_IclR_N"/>
</dbReference>
<dbReference type="GO" id="GO:0003677">
    <property type="term" value="F:DNA binding"/>
    <property type="evidence" value="ECO:0007669"/>
    <property type="project" value="UniProtKB-KW"/>
</dbReference>
<comment type="caution">
    <text evidence="6">The sequence shown here is derived from an EMBL/GenBank/DDBJ whole genome shotgun (WGS) entry which is preliminary data.</text>
</comment>
<feature type="domain" description="IclR-ED" evidence="5">
    <location>
        <begin position="57"/>
        <end position="247"/>
    </location>
</feature>
<dbReference type="InterPro" id="IPR029016">
    <property type="entry name" value="GAF-like_dom_sf"/>
</dbReference>
<dbReference type="InterPro" id="IPR036390">
    <property type="entry name" value="WH_DNA-bd_sf"/>
</dbReference>
<evidence type="ECO:0000313" key="7">
    <source>
        <dbReference type="Proteomes" id="UP000027471"/>
    </source>
</evidence>
<dbReference type="eggNOG" id="COG1414">
    <property type="taxonomic scope" value="Bacteria"/>
</dbReference>
<keyword evidence="7" id="KW-1185">Reference proteome</keyword>
<gene>
    <name evidence="6" type="ORF">DT23_09110</name>
</gene>
<dbReference type="PROSITE" id="PS51078">
    <property type="entry name" value="ICLR_ED"/>
    <property type="match status" value="1"/>
</dbReference>
<dbReference type="SUPFAM" id="SSF55781">
    <property type="entry name" value="GAF domain-like"/>
    <property type="match status" value="1"/>
</dbReference>
<feature type="domain" description="HTH iclR-type" evidence="4">
    <location>
        <begin position="1"/>
        <end position="63"/>
    </location>
</feature>
<evidence type="ECO:0000259" key="4">
    <source>
        <dbReference type="PROSITE" id="PS51077"/>
    </source>
</evidence>
<evidence type="ECO:0000256" key="1">
    <source>
        <dbReference type="ARBA" id="ARBA00023015"/>
    </source>
</evidence>
<name>A0A074J697_9RHOB</name>
<keyword evidence="1" id="KW-0805">Transcription regulation</keyword>
<dbReference type="Proteomes" id="UP000027471">
    <property type="component" value="Unassembled WGS sequence"/>
</dbReference>
<evidence type="ECO:0000259" key="5">
    <source>
        <dbReference type="PROSITE" id="PS51078"/>
    </source>
</evidence>
<proteinExistence type="predicted"/>